<gene>
    <name evidence="4" type="primary">Endod1_0</name>
    <name evidence="4" type="ORF">SCYSUP_R04438</name>
</gene>
<dbReference type="InterPro" id="IPR039015">
    <property type="entry name" value="ENDOD1"/>
</dbReference>
<comment type="caution">
    <text evidence="4">The sequence shown here is derived from an EMBL/GenBank/DDBJ whole genome shotgun (WGS) entry which is preliminary data.</text>
</comment>
<dbReference type="InterPro" id="IPR044929">
    <property type="entry name" value="DNA/RNA_non-sp_Endonuclease_sf"/>
</dbReference>
<dbReference type="EMBL" id="VXBX01002117">
    <property type="protein sequence ID" value="NXP19080.1"/>
    <property type="molecule type" value="Genomic_DNA"/>
</dbReference>
<dbReference type="Proteomes" id="UP000580825">
    <property type="component" value="Unassembled WGS sequence"/>
</dbReference>
<name>A0A7L1YB34_9PASS</name>
<proteinExistence type="predicted"/>
<dbReference type="InterPro" id="IPR001604">
    <property type="entry name" value="Endo_G_ENPP1-like_dom"/>
</dbReference>
<dbReference type="Gene3D" id="3.40.570.10">
    <property type="entry name" value="Extracellular Endonuclease, subunit A"/>
    <property type="match status" value="1"/>
</dbReference>
<dbReference type="AlphaFoldDB" id="A0A7L1YB34"/>
<feature type="domain" description="ENPP1-3/EXOG-like endonuclease/phosphodiesterase" evidence="2">
    <location>
        <begin position="58"/>
        <end position="268"/>
    </location>
</feature>
<feature type="domain" description="DNA/RNA non-specific endonuclease/pyrophosphatase/phosphodiesterase" evidence="3">
    <location>
        <begin position="57"/>
        <end position="264"/>
    </location>
</feature>
<dbReference type="InterPro" id="IPR020821">
    <property type="entry name" value="ENPP1-3/EXOG-like_nuc-like"/>
</dbReference>
<dbReference type="GO" id="GO:0046872">
    <property type="term" value="F:metal ion binding"/>
    <property type="evidence" value="ECO:0007669"/>
    <property type="project" value="InterPro"/>
</dbReference>
<evidence type="ECO:0000313" key="4">
    <source>
        <dbReference type="EMBL" id="NXP19080.1"/>
    </source>
</evidence>
<evidence type="ECO:0000313" key="5">
    <source>
        <dbReference type="Proteomes" id="UP000580825"/>
    </source>
</evidence>
<dbReference type="GO" id="GO:0003676">
    <property type="term" value="F:nucleic acid binding"/>
    <property type="evidence" value="ECO:0007669"/>
    <property type="project" value="InterPro"/>
</dbReference>
<dbReference type="PANTHER" id="PTHR21472">
    <property type="entry name" value="ENDONUCLEASE DOMAIN-CONTAINING 1 PROTEIN ENDOD1"/>
    <property type="match status" value="1"/>
</dbReference>
<accession>A0A7L1YB34</accession>
<evidence type="ECO:0000259" key="3">
    <source>
        <dbReference type="SMART" id="SM00892"/>
    </source>
</evidence>
<evidence type="ECO:0000259" key="2">
    <source>
        <dbReference type="SMART" id="SM00477"/>
    </source>
</evidence>
<dbReference type="InterPro" id="IPR044925">
    <property type="entry name" value="His-Me_finger_sf"/>
</dbReference>
<feature type="signal peptide" evidence="1">
    <location>
        <begin position="1"/>
        <end position="19"/>
    </location>
</feature>
<feature type="non-terminal residue" evidence="4">
    <location>
        <position position="275"/>
    </location>
</feature>
<dbReference type="SMART" id="SM00477">
    <property type="entry name" value="NUC"/>
    <property type="match status" value="1"/>
</dbReference>
<dbReference type="SMART" id="SM00892">
    <property type="entry name" value="Endonuclease_NS"/>
    <property type="match status" value="1"/>
</dbReference>
<keyword evidence="5" id="KW-1185">Reference proteome</keyword>
<dbReference type="Pfam" id="PF01223">
    <property type="entry name" value="Endonuclease_NS"/>
    <property type="match status" value="1"/>
</dbReference>
<dbReference type="GO" id="GO:0016787">
    <property type="term" value="F:hydrolase activity"/>
    <property type="evidence" value="ECO:0007669"/>
    <property type="project" value="InterPro"/>
</dbReference>
<sequence length="275" mass="31681">MLWLLLLQVWVSCLWMGDSELLPSFPSSFCPFFFWNTPPNNVLEPENPAWICQRYQNKYHYATLYDRDKRIPVYSAYMYQRGPNKRPKTPWMIEPQLVGLNYPKNMETKDTFMQTPKVTEQDIKDSQAVNEDYNNLKDLNRGHLAPSGHLSLPNSRIATFTLTNIVPQNSTLNEGAWNTYEQETMAQKTKFCKLTYVITGAVPGNTYIANGRVNVPSHIWSAACCRATSHMDAWGAIARNDEDRVEILNLRDLEARLAPLYKKGPVSLFHKNCPR</sequence>
<organism evidence="4 5">
    <name type="scientific">Scytalopus superciliaris</name>
    <dbReference type="NCBI Taxonomy" id="312124"/>
    <lineage>
        <taxon>Eukaryota</taxon>
        <taxon>Metazoa</taxon>
        <taxon>Chordata</taxon>
        <taxon>Craniata</taxon>
        <taxon>Vertebrata</taxon>
        <taxon>Euteleostomi</taxon>
        <taxon>Archelosauria</taxon>
        <taxon>Archosauria</taxon>
        <taxon>Dinosauria</taxon>
        <taxon>Saurischia</taxon>
        <taxon>Theropoda</taxon>
        <taxon>Coelurosauria</taxon>
        <taxon>Aves</taxon>
        <taxon>Neognathae</taxon>
        <taxon>Neoaves</taxon>
        <taxon>Telluraves</taxon>
        <taxon>Australaves</taxon>
        <taxon>Passeriformes</taxon>
        <taxon>Rhinocryptidae</taxon>
        <taxon>Scytalopus</taxon>
    </lineage>
</organism>
<dbReference type="PANTHER" id="PTHR21472:SF26">
    <property type="entry name" value="ENDONUCLEASE DOMAIN CONTAINING 1"/>
    <property type="match status" value="1"/>
</dbReference>
<reference evidence="4 5" key="1">
    <citation type="submission" date="2019-09" db="EMBL/GenBank/DDBJ databases">
        <title>Bird 10,000 Genomes (B10K) Project - Family phase.</title>
        <authorList>
            <person name="Zhang G."/>
        </authorList>
    </citation>
    <scope>NUCLEOTIDE SEQUENCE [LARGE SCALE GENOMIC DNA]</scope>
    <source>
        <strain evidence="4">B10K-DU-002-46</strain>
        <tissue evidence="4">Muscle</tissue>
    </source>
</reference>
<protein>
    <submittedName>
        <fullName evidence="4">ENDD1 protein</fullName>
    </submittedName>
</protein>
<feature type="chain" id="PRO_5029453259" evidence="1">
    <location>
        <begin position="20"/>
        <end position="275"/>
    </location>
</feature>
<evidence type="ECO:0000256" key="1">
    <source>
        <dbReference type="SAM" id="SignalP"/>
    </source>
</evidence>
<feature type="non-terminal residue" evidence="4">
    <location>
        <position position="1"/>
    </location>
</feature>
<keyword evidence="1" id="KW-0732">Signal</keyword>
<dbReference type="SUPFAM" id="SSF54060">
    <property type="entry name" value="His-Me finger endonucleases"/>
    <property type="match status" value="1"/>
</dbReference>